<accession>A0A0F5PMC2</accession>
<evidence type="ECO:0000313" key="2">
    <source>
        <dbReference type="Proteomes" id="UP000010146"/>
    </source>
</evidence>
<evidence type="ECO:0000313" key="1">
    <source>
        <dbReference type="EMBL" id="KKC29773.1"/>
    </source>
</evidence>
<gene>
    <name evidence="1" type="ORF">CDSM653_01191</name>
</gene>
<proteinExistence type="predicted"/>
<reference evidence="2" key="3">
    <citation type="submission" date="2015-02" db="EMBL/GenBank/DDBJ databases">
        <title>Genome analysis of three genomes within the thermophilic hydrogenogenic bacterial species Caldanaerobacter subterraneus.</title>
        <authorList>
            <person name="Sant'Anna F.H."/>
            <person name="Lebedinsky A."/>
            <person name="Sokolova T."/>
            <person name="Robb F.T."/>
            <person name="Gonzalez J.M."/>
        </authorList>
    </citation>
    <scope>NUCLEOTIDE SEQUENCE [LARGE SCALE GENOMIC DNA]</scope>
    <source>
        <strain evidence="2">DSM 12653</strain>
    </source>
</reference>
<dbReference type="AlphaFoldDB" id="A0A0F5PMC2"/>
<dbReference type="Proteomes" id="UP000010146">
    <property type="component" value="Unassembled WGS sequence"/>
</dbReference>
<reference evidence="1 2" key="1">
    <citation type="submission" date="2008-07" db="EMBL/GenBank/DDBJ databases">
        <authorList>
            <person name="Gonzalez J."/>
            <person name="Sokolova T."/>
            <person name="Ferriera S."/>
            <person name="Johnson J."/>
            <person name="Kravitz S."/>
            <person name="Beeson K."/>
            <person name="Sutton G."/>
            <person name="Rogers Y.-H."/>
            <person name="Friedman R."/>
            <person name="Frazier M."/>
            <person name="Venter J.C."/>
        </authorList>
    </citation>
    <scope>NUCLEOTIDE SEQUENCE [LARGE SCALE GENOMIC DNA]</scope>
    <source>
        <strain evidence="1 2">DSM 12653</strain>
    </source>
</reference>
<comment type="caution">
    <text evidence="1">The sequence shown here is derived from an EMBL/GenBank/DDBJ whole genome shotgun (WGS) entry which is preliminary data.</text>
</comment>
<sequence>MATAVLEVTMTNYKLSKAYADSSSAAYAAEAGLEIAKSEFNETLLLYLAQRAQNIIYNANPKVPRDFLYKSIYYFVQNYLDQAVFSKYPKSGYLGDGGQKYTVDMHMDSNYQGLQYTIHIYSQGEYKKTKKEGYARLIINLESPNPLTIAEWEIK</sequence>
<protein>
    <submittedName>
        <fullName evidence="1">Uncharacterized protein</fullName>
    </submittedName>
</protein>
<reference evidence="1 2" key="2">
    <citation type="journal article" date="2015" name="BMC Genomics">
        <title>Analysis of three genomes within the thermophilic bacterial species Caldanaerobacter subterraneus with a focus on carbon monoxide dehydrogenase evolution and hydrolase diversity.</title>
        <authorList>
            <person name="Sant'Anna F.H."/>
            <person name="Lebedinsky A.V."/>
            <person name="Sokolova T.G."/>
            <person name="Robb F.T."/>
            <person name="Gonzalez J.M."/>
        </authorList>
    </citation>
    <scope>NUCLEOTIDE SEQUENCE [LARGE SCALE GENOMIC DNA]</scope>
    <source>
        <strain evidence="1 2">DSM 12653</strain>
    </source>
</reference>
<dbReference type="EMBL" id="ABXP02000069">
    <property type="protein sequence ID" value="KKC29773.1"/>
    <property type="molecule type" value="Genomic_DNA"/>
</dbReference>
<name>A0A0F5PMC2_9THEO</name>
<organism evidence="1 2">
    <name type="scientific">Caldanaerobacter subterraneus subsp. pacificus DSM 12653</name>
    <dbReference type="NCBI Taxonomy" id="391606"/>
    <lineage>
        <taxon>Bacteria</taxon>
        <taxon>Bacillati</taxon>
        <taxon>Bacillota</taxon>
        <taxon>Clostridia</taxon>
        <taxon>Thermoanaerobacterales</taxon>
        <taxon>Thermoanaerobacteraceae</taxon>
        <taxon>Caldanaerobacter</taxon>
    </lineage>
</organism>